<sequence length="72" mass="8023">MRLIALLILLIPGVIAVLGIKLIRDTLFGIFHPVFFHIGIQFVAGILFIIGGLAFIGGFIVHRDRKRNLTKK</sequence>
<dbReference type="InterPro" id="IPR020138">
    <property type="entry name" value="Uncharacterised_YqzF"/>
</dbReference>
<comment type="caution">
    <text evidence="2">The sequence shown here is derived from an EMBL/GenBank/DDBJ whole genome shotgun (WGS) entry which is preliminary data.</text>
</comment>
<evidence type="ECO:0000256" key="1">
    <source>
        <dbReference type="SAM" id="Phobius"/>
    </source>
</evidence>
<dbReference type="EMBL" id="JBHTKL010000001">
    <property type="protein sequence ID" value="MFD1018659.1"/>
    <property type="molecule type" value="Genomic_DNA"/>
</dbReference>
<evidence type="ECO:0000313" key="3">
    <source>
        <dbReference type="Proteomes" id="UP001596990"/>
    </source>
</evidence>
<keyword evidence="1" id="KW-1133">Transmembrane helix</keyword>
<dbReference type="RefSeq" id="WP_386057326.1">
    <property type="nucleotide sequence ID" value="NZ_JBHTKL010000001.1"/>
</dbReference>
<accession>A0ABW3KXN9</accession>
<proteinExistence type="predicted"/>
<reference evidence="3" key="1">
    <citation type="journal article" date="2019" name="Int. J. Syst. Evol. Microbiol.">
        <title>The Global Catalogue of Microorganisms (GCM) 10K type strain sequencing project: providing services to taxonomists for standard genome sequencing and annotation.</title>
        <authorList>
            <consortium name="The Broad Institute Genomics Platform"/>
            <consortium name="The Broad Institute Genome Sequencing Center for Infectious Disease"/>
            <person name="Wu L."/>
            <person name="Ma J."/>
        </authorList>
    </citation>
    <scope>NUCLEOTIDE SEQUENCE [LARGE SCALE GENOMIC DNA]</scope>
    <source>
        <strain evidence="3">CCUG 56607</strain>
    </source>
</reference>
<protein>
    <submittedName>
        <fullName evidence="2">DUF2627 family protein</fullName>
    </submittedName>
</protein>
<organism evidence="2 3">
    <name type="scientific">Thalassobacillus hwangdonensis</name>
    <dbReference type="NCBI Taxonomy" id="546108"/>
    <lineage>
        <taxon>Bacteria</taxon>
        <taxon>Bacillati</taxon>
        <taxon>Bacillota</taxon>
        <taxon>Bacilli</taxon>
        <taxon>Bacillales</taxon>
        <taxon>Bacillaceae</taxon>
        <taxon>Thalassobacillus</taxon>
    </lineage>
</organism>
<gene>
    <name evidence="2" type="ORF">ACFQ2J_05525</name>
</gene>
<feature type="transmembrane region" description="Helical" evidence="1">
    <location>
        <begin position="40"/>
        <end position="62"/>
    </location>
</feature>
<dbReference type="Proteomes" id="UP001596990">
    <property type="component" value="Unassembled WGS sequence"/>
</dbReference>
<dbReference type="Pfam" id="PF11118">
    <property type="entry name" value="DUF2627"/>
    <property type="match status" value="1"/>
</dbReference>
<name>A0ABW3KXN9_9BACI</name>
<evidence type="ECO:0000313" key="2">
    <source>
        <dbReference type="EMBL" id="MFD1018659.1"/>
    </source>
</evidence>
<keyword evidence="1" id="KW-0472">Membrane</keyword>
<keyword evidence="3" id="KW-1185">Reference proteome</keyword>
<keyword evidence="1" id="KW-0812">Transmembrane</keyword>